<dbReference type="Proteomes" id="UP000199614">
    <property type="component" value="Unassembled WGS sequence"/>
</dbReference>
<gene>
    <name evidence="2" type="ORF">SAMN05216207_101594</name>
</gene>
<dbReference type="InterPro" id="IPR001387">
    <property type="entry name" value="Cro/C1-type_HTH"/>
</dbReference>
<evidence type="ECO:0000313" key="3">
    <source>
        <dbReference type="Proteomes" id="UP000199614"/>
    </source>
</evidence>
<dbReference type="CDD" id="cd00093">
    <property type="entry name" value="HTH_XRE"/>
    <property type="match status" value="1"/>
</dbReference>
<proteinExistence type="predicted"/>
<dbReference type="EMBL" id="FOUY01000015">
    <property type="protein sequence ID" value="SFN50110.1"/>
    <property type="molecule type" value="Genomic_DNA"/>
</dbReference>
<dbReference type="GO" id="GO:0003677">
    <property type="term" value="F:DNA binding"/>
    <property type="evidence" value="ECO:0007669"/>
    <property type="project" value="InterPro"/>
</dbReference>
<dbReference type="Pfam" id="PF19054">
    <property type="entry name" value="DUF5753"/>
    <property type="match status" value="1"/>
</dbReference>
<accession>A0A1I4ZJI7</accession>
<dbReference type="InterPro" id="IPR010982">
    <property type="entry name" value="Lambda_DNA-bd_dom_sf"/>
</dbReference>
<evidence type="ECO:0000259" key="1">
    <source>
        <dbReference type="Pfam" id="PF19054"/>
    </source>
</evidence>
<dbReference type="InterPro" id="IPR043917">
    <property type="entry name" value="DUF5753"/>
</dbReference>
<dbReference type="RefSeq" id="WP_093344004.1">
    <property type="nucleotide sequence ID" value="NZ_FOUY01000015.1"/>
</dbReference>
<feature type="domain" description="DUF5753" evidence="1">
    <location>
        <begin position="110"/>
        <end position="291"/>
    </location>
</feature>
<dbReference type="STRING" id="260086.SAMN05216207_101594"/>
<keyword evidence="3" id="KW-1185">Reference proteome</keyword>
<protein>
    <submittedName>
        <fullName evidence="2">Helix-turn-helix domain-containing protein</fullName>
    </submittedName>
</protein>
<reference evidence="2 3" key="1">
    <citation type="submission" date="2016-10" db="EMBL/GenBank/DDBJ databases">
        <authorList>
            <person name="de Groot N.N."/>
        </authorList>
    </citation>
    <scope>NUCLEOTIDE SEQUENCE [LARGE SCALE GENOMIC DNA]</scope>
    <source>
        <strain evidence="2 3">CGMCC 4.1877</strain>
    </source>
</reference>
<evidence type="ECO:0000313" key="2">
    <source>
        <dbReference type="EMBL" id="SFN50110.1"/>
    </source>
</evidence>
<organism evidence="2 3">
    <name type="scientific">Pseudonocardia ammonioxydans</name>
    <dbReference type="NCBI Taxonomy" id="260086"/>
    <lineage>
        <taxon>Bacteria</taxon>
        <taxon>Bacillati</taxon>
        <taxon>Actinomycetota</taxon>
        <taxon>Actinomycetes</taxon>
        <taxon>Pseudonocardiales</taxon>
        <taxon>Pseudonocardiaceae</taxon>
        <taxon>Pseudonocardia</taxon>
    </lineage>
</organism>
<dbReference type="Pfam" id="PF13560">
    <property type="entry name" value="HTH_31"/>
    <property type="match status" value="1"/>
</dbReference>
<sequence length="297" mass="33226">MVPSPNSPTPPGADRGPTARRIVLGSHLRRLRERAGIKRADAAYAIRGSDSKMSRLESGKVGFKQRDVADLLTMYGYTDGPERDQVLAMAEESNESGWWARYNDVVPGWFEDFVGLEASASRISSYELLFVPGLLQTEAYARAVAAGGHPALPPAERADVEKRVEVRLRRQRVLHRKDAPTFWVVLDEAVLHRPVGGRAVHRAQVEHLLEQSALPNVIIQLLPWDLSGYGAEHAFTMLRFAEPELPDLVYLEEMTGASYLDKRVDVERYGRSMDRLTVDALSPERTKQALSKLLTEL</sequence>
<name>A0A1I4ZJI7_PSUAM</name>
<dbReference type="AlphaFoldDB" id="A0A1I4ZJI7"/>
<dbReference type="OrthoDB" id="4285266at2"/>
<dbReference type="SUPFAM" id="SSF47413">
    <property type="entry name" value="lambda repressor-like DNA-binding domains"/>
    <property type="match status" value="1"/>
</dbReference>